<reference evidence="2" key="1">
    <citation type="journal article" date="2022" name="bioRxiv">
        <title>Sequencing and chromosome-scale assembly of the giantPleurodeles waltlgenome.</title>
        <authorList>
            <person name="Brown T."/>
            <person name="Elewa A."/>
            <person name="Iarovenko S."/>
            <person name="Subramanian E."/>
            <person name="Araus A.J."/>
            <person name="Petzold A."/>
            <person name="Susuki M."/>
            <person name="Suzuki K.-i.T."/>
            <person name="Hayashi T."/>
            <person name="Toyoda A."/>
            <person name="Oliveira C."/>
            <person name="Osipova E."/>
            <person name="Leigh N.D."/>
            <person name="Simon A."/>
            <person name="Yun M.H."/>
        </authorList>
    </citation>
    <scope>NUCLEOTIDE SEQUENCE</scope>
    <source>
        <strain evidence="2">20211129_DDA</strain>
        <tissue evidence="2">Liver</tissue>
    </source>
</reference>
<gene>
    <name evidence="2" type="ORF">NDU88_001709</name>
</gene>
<comment type="caution">
    <text evidence="2">The sequence shown here is derived from an EMBL/GenBank/DDBJ whole genome shotgun (WGS) entry which is preliminary data.</text>
</comment>
<accession>A0AAV7TJ09</accession>
<evidence type="ECO:0000256" key="1">
    <source>
        <dbReference type="SAM" id="MobiDB-lite"/>
    </source>
</evidence>
<feature type="region of interest" description="Disordered" evidence="1">
    <location>
        <begin position="64"/>
        <end position="100"/>
    </location>
</feature>
<protein>
    <submittedName>
        <fullName evidence="2">Uncharacterized protein</fullName>
    </submittedName>
</protein>
<evidence type="ECO:0000313" key="3">
    <source>
        <dbReference type="Proteomes" id="UP001066276"/>
    </source>
</evidence>
<organism evidence="2 3">
    <name type="scientific">Pleurodeles waltl</name>
    <name type="common">Iberian ribbed newt</name>
    <dbReference type="NCBI Taxonomy" id="8319"/>
    <lineage>
        <taxon>Eukaryota</taxon>
        <taxon>Metazoa</taxon>
        <taxon>Chordata</taxon>
        <taxon>Craniata</taxon>
        <taxon>Vertebrata</taxon>
        <taxon>Euteleostomi</taxon>
        <taxon>Amphibia</taxon>
        <taxon>Batrachia</taxon>
        <taxon>Caudata</taxon>
        <taxon>Salamandroidea</taxon>
        <taxon>Salamandridae</taxon>
        <taxon>Pleurodelinae</taxon>
        <taxon>Pleurodeles</taxon>
    </lineage>
</organism>
<dbReference type="EMBL" id="JANPWB010000006">
    <property type="protein sequence ID" value="KAJ1176428.1"/>
    <property type="molecule type" value="Genomic_DNA"/>
</dbReference>
<evidence type="ECO:0000313" key="2">
    <source>
        <dbReference type="EMBL" id="KAJ1176428.1"/>
    </source>
</evidence>
<keyword evidence="3" id="KW-1185">Reference proteome</keyword>
<proteinExistence type="predicted"/>
<dbReference type="AlphaFoldDB" id="A0AAV7TJ09"/>
<dbReference type="Proteomes" id="UP001066276">
    <property type="component" value="Chromosome 3_2"/>
</dbReference>
<name>A0AAV7TJ09_PLEWA</name>
<sequence length="100" mass="11381">MREDRRLKQLVRDKHLLVSRLYPQGHPVEWEPSTTCPGLACCAAKAPMCVASAPRTRRPLQLMQASTREEPKGSEETPSVFWDHQVCRTRTPGSDRPAER</sequence>